<dbReference type="InterPro" id="IPR006076">
    <property type="entry name" value="FAD-dep_OxRdtase"/>
</dbReference>
<evidence type="ECO:0000313" key="3">
    <source>
        <dbReference type="EMBL" id="MBU9725833.1"/>
    </source>
</evidence>
<dbReference type="InterPro" id="IPR052745">
    <property type="entry name" value="G3P_Oxidase/Oxidoreductase"/>
</dbReference>
<feature type="domain" description="FAD dependent oxidoreductase" evidence="1">
    <location>
        <begin position="85"/>
        <end position="436"/>
    </location>
</feature>
<feature type="domain" description="BFD-like [2Fe-2S]-binding" evidence="2">
    <location>
        <begin position="489"/>
        <end position="543"/>
    </location>
</feature>
<dbReference type="Pfam" id="PF01266">
    <property type="entry name" value="DAO"/>
    <property type="match status" value="1"/>
</dbReference>
<gene>
    <name evidence="3" type="ORF">KTH90_07380</name>
</gene>
<proteinExistence type="predicted"/>
<organism evidence="3 4">
    <name type="scientific">Diplocloster modestus</name>
    <dbReference type="NCBI Taxonomy" id="2850322"/>
    <lineage>
        <taxon>Bacteria</taxon>
        <taxon>Bacillati</taxon>
        <taxon>Bacillota</taxon>
        <taxon>Clostridia</taxon>
        <taxon>Lachnospirales</taxon>
        <taxon>Lachnospiraceae</taxon>
        <taxon>Diplocloster</taxon>
    </lineage>
</organism>
<dbReference type="Pfam" id="PF04324">
    <property type="entry name" value="Fer2_BFD"/>
    <property type="match status" value="1"/>
</dbReference>
<dbReference type="InterPro" id="IPR036188">
    <property type="entry name" value="FAD/NAD-bd_sf"/>
</dbReference>
<sequence length="567" mass="63398">MNVKKRNQKLSKRFGGRVKVREEADRIVVSGRLDSWEDVVEACSMCVSKKGNKHVVNDIALKGMDPKPMRLPAQSDSTLEEARPDVLIIGGGISGTSIARELTKWKLSVLLVEKEADLAVQASGRNDGEVHPGVDLKKGSLKQHYVLLGNRMYDRVCRELDVPFKRCGQYVGFHGWWSYPLVRLYAWERKYICGVKDTRVIGRKKLQEKEPEMNPDYQFALYNESAGCVCPYGLTIAYGENAAANGAKISLNTAVLSMEVRDDRIQSVLTNRGRIWPRFVVNAAGTFAEDIAAMAQDRFYSIHPRRGTNSILDKKSACLTRSIVSFKTVKKETGHTKGGGILHTVDDNLLVGPNAVETYEKENFATEQASIDAVFQKQVHTVEKLSQRDIITYFTGVRAATFEEDFIIEKGRRTKNLIHCAGIQSPGLTTAPAVALDVEKMVVEELGRERNVEKNPEFHPVRKGIPRLRELPKEERNRLIRENPDYGVIVCRCEEISRGEILDALHSPVPVATVDGIKKRLRPGMGRCQGGFCMPLVAKIISEEENTDLSEVRKAGRGSVITYGRTK</sequence>
<dbReference type="Gene3D" id="3.30.9.10">
    <property type="entry name" value="D-Amino Acid Oxidase, subunit A, domain 2"/>
    <property type="match status" value="1"/>
</dbReference>
<name>A0ABS6K5Q7_9FIRM</name>
<dbReference type="Proteomes" id="UP001314681">
    <property type="component" value="Unassembled WGS sequence"/>
</dbReference>
<evidence type="ECO:0000259" key="1">
    <source>
        <dbReference type="Pfam" id="PF01266"/>
    </source>
</evidence>
<evidence type="ECO:0000313" key="4">
    <source>
        <dbReference type="Proteomes" id="UP001314681"/>
    </source>
</evidence>
<comment type="caution">
    <text evidence="3">The sequence shown here is derived from an EMBL/GenBank/DDBJ whole genome shotgun (WGS) entry which is preliminary data.</text>
</comment>
<dbReference type="PANTHER" id="PTHR42720">
    <property type="entry name" value="GLYCEROL-3-PHOSPHATE DEHYDROGENASE"/>
    <property type="match status" value="1"/>
</dbReference>
<dbReference type="SUPFAM" id="SSF51905">
    <property type="entry name" value="FAD/NAD(P)-binding domain"/>
    <property type="match status" value="1"/>
</dbReference>
<dbReference type="Gene3D" id="3.50.50.60">
    <property type="entry name" value="FAD/NAD(P)-binding domain"/>
    <property type="match status" value="1"/>
</dbReference>
<dbReference type="Gene3D" id="1.10.10.1100">
    <property type="entry name" value="BFD-like [2Fe-2S]-binding domain"/>
    <property type="match status" value="1"/>
</dbReference>
<dbReference type="EMBL" id="JAHQCX010000004">
    <property type="protein sequence ID" value="MBU9725833.1"/>
    <property type="molecule type" value="Genomic_DNA"/>
</dbReference>
<accession>A0ABS6K5Q7</accession>
<dbReference type="RefSeq" id="WP_158350049.1">
    <property type="nucleotide sequence ID" value="NZ_JAHQCX010000004.1"/>
</dbReference>
<reference evidence="3 4" key="1">
    <citation type="submission" date="2021-06" db="EMBL/GenBank/DDBJ databases">
        <title>Description of novel taxa of the family Lachnospiraceae.</title>
        <authorList>
            <person name="Chaplin A.V."/>
            <person name="Sokolova S.R."/>
            <person name="Pikina A.P."/>
            <person name="Korzhanova M."/>
            <person name="Belova V."/>
            <person name="Korostin D."/>
            <person name="Efimov B.A."/>
        </authorList>
    </citation>
    <scope>NUCLEOTIDE SEQUENCE [LARGE SCALE GENOMIC DNA]</scope>
    <source>
        <strain evidence="3 4">ASD4241</strain>
    </source>
</reference>
<protein>
    <submittedName>
        <fullName evidence="3">NAD(P)/FAD-dependent oxidoreductase</fullName>
    </submittedName>
</protein>
<dbReference type="InterPro" id="IPR041854">
    <property type="entry name" value="BFD-like_2Fe2S-bd_dom_sf"/>
</dbReference>
<evidence type="ECO:0000259" key="2">
    <source>
        <dbReference type="Pfam" id="PF04324"/>
    </source>
</evidence>
<dbReference type="CDD" id="cd19946">
    <property type="entry name" value="GlpA-like_Fer2_BFD-like"/>
    <property type="match status" value="1"/>
</dbReference>
<dbReference type="PANTHER" id="PTHR42720:SF1">
    <property type="entry name" value="GLYCEROL 3-PHOSPHATE OXIDASE"/>
    <property type="match status" value="1"/>
</dbReference>
<dbReference type="InterPro" id="IPR007419">
    <property type="entry name" value="BFD-like_2Fe2S-bd_dom"/>
</dbReference>
<keyword evidence="4" id="KW-1185">Reference proteome</keyword>